<dbReference type="Pfam" id="PF02492">
    <property type="entry name" value="cobW"/>
    <property type="match status" value="1"/>
</dbReference>
<protein>
    <recommendedName>
        <fullName evidence="10">GTP-binding protein</fullName>
    </recommendedName>
</protein>
<comment type="catalytic activity">
    <reaction evidence="5">
        <text>GTP + H2O = GDP + phosphate + H(+)</text>
        <dbReference type="Rhea" id="RHEA:19669"/>
        <dbReference type="ChEBI" id="CHEBI:15377"/>
        <dbReference type="ChEBI" id="CHEBI:15378"/>
        <dbReference type="ChEBI" id="CHEBI:37565"/>
        <dbReference type="ChEBI" id="CHEBI:43474"/>
        <dbReference type="ChEBI" id="CHEBI:58189"/>
    </reaction>
    <physiologicalReaction direction="left-to-right" evidence="5">
        <dbReference type="Rhea" id="RHEA:19670"/>
    </physiologicalReaction>
</comment>
<dbReference type="InterPro" id="IPR036627">
    <property type="entry name" value="CobW-likC_sf"/>
</dbReference>
<dbReference type="RefSeq" id="WP_003348222.1">
    <property type="nucleotide sequence ID" value="NZ_ADWW01000003.1"/>
</dbReference>
<gene>
    <name evidence="8" type="ORF">BMMGA3_02190</name>
</gene>
<dbReference type="EMBL" id="CP007739">
    <property type="protein sequence ID" value="AIE58908.1"/>
    <property type="molecule type" value="Genomic_DNA"/>
</dbReference>
<dbReference type="InterPro" id="IPR027417">
    <property type="entry name" value="P-loop_NTPase"/>
</dbReference>
<feature type="domain" description="CobW/HypB/UreG nucleotide-binding" evidence="6">
    <location>
        <begin position="5"/>
        <end position="187"/>
    </location>
</feature>
<dbReference type="HOGENOM" id="CLU_017452_0_2_9"/>
<dbReference type="InterPro" id="IPR051316">
    <property type="entry name" value="Zinc-reg_GTPase_activator"/>
</dbReference>
<dbReference type="InterPro" id="IPR011629">
    <property type="entry name" value="CobW-like_C"/>
</dbReference>
<evidence type="ECO:0000313" key="9">
    <source>
        <dbReference type="Proteomes" id="UP000027602"/>
    </source>
</evidence>
<dbReference type="AlphaFoldDB" id="I3E3E1"/>
<evidence type="ECO:0000259" key="7">
    <source>
        <dbReference type="Pfam" id="PF07683"/>
    </source>
</evidence>
<keyword evidence="2" id="KW-0378">Hydrolase</keyword>
<dbReference type="InterPro" id="IPR003495">
    <property type="entry name" value="CobW/HypB/UreG_nucleotide-bd"/>
</dbReference>
<evidence type="ECO:0008006" key="10">
    <source>
        <dbReference type="Google" id="ProtNLM"/>
    </source>
</evidence>
<comment type="similarity">
    <text evidence="4">Belongs to the SIMIBI class G3E GTPase family. ZNG1 subfamily.</text>
</comment>
<name>I3E3E1_BACMM</name>
<organism evidence="8 9">
    <name type="scientific">Bacillus methanolicus (strain MGA3 / ATCC 53907)</name>
    <dbReference type="NCBI Taxonomy" id="796606"/>
    <lineage>
        <taxon>Bacteria</taxon>
        <taxon>Bacillati</taxon>
        <taxon>Bacillota</taxon>
        <taxon>Bacilli</taxon>
        <taxon>Bacillales</taxon>
        <taxon>Bacillaceae</taxon>
        <taxon>Bacillus</taxon>
    </lineage>
</organism>
<keyword evidence="3" id="KW-0143">Chaperone</keyword>
<dbReference type="PANTHER" id="PTHR13748">
    <property type="entry name" value="COBW-RELATED"/>
    <property type="match status" value="1"/>
</dbReference>
<dbReference type="CDD" id="cd03112">
    <property type="entry name" value="CobW-like"/>
    <property type="match status" value="1"/>
</dbReference>
<feature type="domain" description="CobW C-terminal" evidence="7">
    <location>
        <begin position="233"/>
        <end position="315"/>
    </location>
</feature>
<dbReference type="SUPFAM" id="SSF52540">
    <property type="entry name" value="P-loop containing nucleoside triphosphate hydrolases"/>
    <property type="match status" value="1"/>
</dbReference>
<evidence type="ECO:0000256" key="1">
    <source>
        <dbReference type="ARBA" id="ARBA00022741"/>
    </source>
</evidence>
<proteinExistence type="inferred from homology"/>
<dbReference type="SUPFAM" id="SSF90002">
    <property type="entry name" value="Hypothetical protein YjiA, C-terminal domain"/>
    <property type="match status" value="1"/>
</dbReference>
<reference evidence="8 9" key="1">
    <citation type="journal article" date="2015" name="BMC Genomics">
        <title>Transcriptome analysis of thermophilic methylotrophic Bacillus methanolicus MGA3 using RNA-sequencing provides detailed insights into its previously uncharted transcriptional landscape.</title>
        <authorList>
            <person name="Irla M."/>
            <person name="Neshat A."/>
            <person name="Brautaset T."/>
            <person name="Ruckert C."/>
            <person name="Kalinowski J."/>
            <person name="Wendisch V.F."/>
        </authorList>
    </citation>
    <scope>NUCLEOTIDE SEQUENCE [LARGE SCALE GENOMIC DNA]</scope>
    <source>
        <strain evidence="9">MGA3 / ATCC 53907</strain>
    </source>
</reference>
<evidence type="ECO:0000313" key="8">
    <source>
        <dbReference type="EMBL" id="AIE58908.1"/>
    </source>
</evidence>
<accession>I3E3E1</accession>
<dbReference type="Gene3D" id="3.30.1220.10">
    <property type="entry name" value="CobW-like, C-terminal domain"/>
    <property type="match status" value="1"/>
</dbReference>
<dbReference type="Gene3D" id="3.40.50.300">
    <property type="entry name" value="P-loop containing nucleotide triphosphate hydrolases"/>
    <property type="match status" value="1"/>
</dbReference>
<sequence length="324" mass="36730">MQKIPVYIISGFLGSGKTTLLTYILEYCKSKKIKPAVVLNELGSVNVETHLFENENVFELLNGCICCTIQDDLRTTLTTLLDSHIKNPIDVVFIEGTGVANPLEIVEAVASPSLVHSLDVQSIISVIDVSTYLEDQSIFTSKTVRDLLKNQITGATVVVLNKVDLIKEKQLKKVQDKLSKAIDADTSVINTSYGRVNVEELLQKRAKMTVFSHYRDHEHDHHHQHHHEHHKGIKTITIQDIPPVSRKQLKKWLTSLPEGIVRGKGYVLLKDEQGMYPFQYSSKQVHISRFSRNKSMEEPCIVLIGRDVDIHHIQNSYTYQLLSK</sequence>
<evidence type="ECO:0000256" key="5">
    <source>
        <dbReference type="ARBA" id="ARBA00049117"/>
    </source>
</evidence>
<dbReference type="eggNOG" id="COG0523">
    <property type="taxonomic scope" value="Bacteria"/>
</dbReference>
<evidence type="ECO:0000256" key="4">
    <source>
        <dbReference type="ARBA" id="ARBA00034320"/>
    </source>
</evidence>
<keyword evidence="1" id="KW-0547">Nucleotide-binding</keyword>
<keyword evidence="9" id="KW-1185">Reference proteome</keyword>
<dbReference type="GO" id="GO:0000166">
    <property type="term" value="F:nucleotide binding"/>
    <property type="evidence" value="ECO:0007669"/>
    <property type="project" value="UniProtKB-KW"/>
</dbReference>
<dbReference type="STRING" id="796606.BMMGA3_02190"/>
<dbReference type="KEGG" id="bmet:BMMGA3_02190"/>
<dbReference type="GO" id="GO:0016787">
    <property type="term" value="F:hydrolase activity"/>
    <property type="evidence" value="ECO:0007669"/>
    <property type="project" value="UniProtKB-KW"/>
</dbReference>
<evidence type="ECO:0000259" key="6">
    <source>
        <dbReference type="Pfam" id="PF02492"/>
    </source>
</evidence>
<evidence type="ECO:0000256" key="2">
    <source>
        <dbReference type="ARBA" id="ARBA00022801"/>
    </source>
</evidence>
<evidence type="ECO:0000256" key="3">
    <source>
        <dbReference type="ARBA" id="ARBA00023186"/>
    </source>
</evidence>
<dbReference type="Proteomes" id="UP000027602">
    <property type="component" value="Chromosome"/>
</dbReference>
<dbReference type="Pfam" id="PF07683">
    <property type="entry name" value="CobW_C"/>
    <property type="match status" value="1"/>
</dbReference>